<dbReference type="EMBL" id="JANFNG010000014">
    <property type="protein sequence ID" value="MCQ4082543.1"/>
    <property type="molecule type" value="Genomic_DNA"/>
</dbReference>
<dbReference type="Pfam" id="PF13472">
    <property type="entry name" value="Lipase_GDSL_2"/>
    <property type="match status" value="1"/>
</dbReference>
<evidence type="ECO:0000313" key="4">
    <source>
        <dbReference type="EMBL" id="MCQ4082543.1"/>
    </source>
</evidence>
<keyword evidence="2" id="KW-0732">Signal</keyword>
<dbReference type="PANTHER" id="PTHR43784">
    <property type="entry name" value="GDSL-LIKE LIPASE/ACYLHYDROLASE, PUTATIVE (AFU_ORTHOLOGUE AFUA_2G00820)-RELATED"/>
    <property type="match status" value="1"/>
</dbReference>
<evidence type="ECO:0000259" key="3">
    <source>
        <dbReference type="Pfam" id="PF13472"/>
    </source>
</evidence>
<evidence type="ECO:0000256" key="2">
    <source>
        <dbReference type="SAM" id="SignalP"/>
    </source>
</evidence>
<comment type="caution">
    <text evidence="4">The sequence shown here is derived from an EMBL/GenBank/DDBJ whole genome shotgun (WGS) entry which is preliminary data.</text>
</comment>
<evidence type="ECO:0000256" key="1">
    <source>
        <dbReference type="SAM" id="MobiDB-lite"/>
    </source>
</evidence>
<name>A0ABT1PXZ3_9ACTN</name>
<accession>A0ABT1PXZ3</accession>
<organism evidence="4 5">
    <name type="scientific">Streptomyces humicola</name>
    <dbReference type="NCBI Taxonomy" id="2953240"/>
    <lineage>
        <taxon>Bacteria</taxon>
        <taxon>Bacillati</taxon>
        <taxon>Actinomycetota</taxon>
        <taxon>Actinomycetes</taxon>
        <taxon>Kitasatosporales</taxon>
        <taxon>Streptomycetaceae</taxon>
        <taxon>Streptomyces</taxon>
    </lineage>
</organism>
<proteinExistence type="predicted"/>
<reference evidence="4" key="1">
    <citation type="submission" date="2022-06" db="EMBL/GenBank/DDBJ databases">
        <title>Draft genome sequence of Streptomyces sp. RB6PN25 isolated from peat swamp forest in Thailand.</title>
        <authorList>
            <person name="Duangmal K."/>
            <person name="Klaysubun C."/>
        </authorList>
    </citation>
    <scope>NUCLEOTIDE SEQUENCE</scope>
    <source>
        <strain evidence="4">RB6PN25</strain>
    </source>
</reference>
<protein>
    <submittedName>
        <fullName evidence="4">GDSL-type esterase/lipase family protein</fullName>
    </submittedName>
</protein>
<dbReference type="InterPro" id="IPR036514">
    <property type="entry name" value="SGNH_hydro_sf"/>
</dbReference>
<keyword evidence="5" id="KW-1185">Reference proteome</keyword>
<sequence length="254" mass="26668">MRASAMGAAVVALALPLTSSGAAKPARTASTAHQPGRCPAVRAPRHAPPDGSGVTVVVGASIAEGYHTTGGERTAWPHLLGERLRHEDAPGTIVNDSVNAARLLADTTGHPCTSALHREDQALAVPGVRTLVLTDLINDIQQTPHVHDPRTITDGLKAFVARAHARGVRVVAGTISPYGGFVSYEPAGERTRRAVNDFIRHSGLFDGVIDFDAIVADPGNPSRMRPAYDSGDHLHPNDAGQRAITQGIPLDVLQ</sequence>
<gene>
    <name evidence="4" type="ORF">NGB36_18530</name>
</gene>
<evidence type="ECO:0000313" key="5">
    <source>
        <dbReference type="Proteomes" id="UP001057702"/>
    </source>
</evidence>
<dbReference type="Gene3D" id="3.40.50.1110">
    <property type="entry name" value="SGNH hydrolase"/>
    <property type="match status" value="1"/>
</dbReference>
<dbReference type="InterPro" id="IPR053140">
    <property type="entry name" value="GDSL_Rv0518-like"/>
</dbReference>
<dbReference type="PANTHER" id="PTHR43784:SF2">
    <property type="entry name" value="GDSL-LIKE LIPASE_ACYLHYDROLASE, PUTATIVE (AFU_ORTHOLOGUE AFUA_2G00820)-RELATED"/>
    <property type="match status" value="1"/>
</dbReference>
<feature type="region of interest" description="Disordered" evidence="1">
    <location>
        <begin position="220"/>
        <end position="241"/>
    </location>
</feature>
<dbReference type="Proteomes" id="UP001057702">
    <property type="component" value="Unassembled WGS sequence"/>
</dbReference>
<dbReference type="SUPFAM" id="SSF52266">
    <property type="entry name" value="SGNH hydrolase"/>
    <property type="match status" value="1"/>
</dbReference>
<feature type="chain" id="PRO_5045720563" evidence="2">
    <location>
        <begin position="23"/>
        <end position="254"/>
    </location>
</feature>
<feature type="region of interest" description="Disordered" evidence="1">
    <location>
        <begin position="24"/>
        <end position="51"/>
    </location>
</feature>
<feature type="domain" description="SGNH hydrolase-type esterase" evidence="3">
    <location>
        <begin position="58"/>
        <end position="243"/>
    </location>
</feature>
<feature type="signal peptide" evidence="2">
    <location>
        <begin position="1"/>
        <end position="22"/>
    </location>
</feature>
<dbReference type="InterPro" id="IPR013830">
    <property type="entry name" value="SGNH_hydro"/>
</dbReference>